<reference evidence="2 3" key="2">
    <citation type="submission" date="2018-11" db="EMBL/GenBank/DDBJ databases">
        <authorList>
            <consortium name="Pathogen Informatics"/>
        </authorList>
    </citation>
    <scope>NUCLEOTIDE SEQUENCE [LARGE SCALE GENOMIC DNA]</scope>
</reference>
<reference evidence="4" key="1">
    <citation type="submission" date="2016-06" db="UniProtKB">
        <authorList>
            <consortium name="WormBaseParasite"/>
        </authorList>
    </citation>
    <scope>IDENTIFICATION</scope>
</reference>
<gene>
    <name evidence="2" type="ORF">TCNE_LOCUS7200</name>
</gene>
<proteinExistence type="predicted"/>
<dbReference type="AlphaFoldDB" id="A0A183UFD0"/>
<keyword evidence="3" id="KW-1185">Reference proteome</keyword>
<sequence>MRLSLGEEMGDEIPRVSPSEWQRCAASSFRRCVFLCPPLITRTVADSAITQRTNDTAHKAVDPDPTDPR</sequence>
<feature type="region of interest" description="Disordered" evidence="1">
    <location>
        <begin position="47"/>
        <end position="69"/>
    </location>
</feature>
<evidence type="ECO:0000313" key="3">
    <source>
        <dbReference type="Proteomes" id="UP000050794"/>
    </source>
</evidence>
<evidence type="ECO:0000313" key="4">
    <source>
        <dbReference type="WBParaSite" id="TCNE_0000720001-mRNA-1"/>
    </source>
</evidence>
<feature type="compositionally biased region" description="Basic and acidic residues" evidence="1">
    <location>
        <begin position="55"/>
        <end position="69"/>
    </location>
</feature>
<organism evidence="3 4">
    <name type="scientific">Toxocara canis</name>
    <name type="common">Canine roundworm</name>
    <dbReference type="NCBI Taxonomy" id="6265"/>
    <lineage>
        <taxon>Eukaryota</taxon>
        <taxon>Metazoa</taxon>
        <taxon>Ecdysozoa</taxon>
        <taxon>Nematoda</taxon>
        <taxon>Chromadorea</taxon>
        <taxon>Rhabditida</taxon>
        <taxon>Spirurina</taxon>
        <taxon>Ascaridomorpha</taxon>
        <taxon>Ascaridoidea</taxon>
        <taxon>Toxocaridae</taxon>
        <taxon>Toxocara</taxon>
    </lineage>
</organism>
<dbReference type="EMBL" id="UYWY01019635">
    <property type="protein sequence ID" value="VDM38521.1"/>
    <property type="molecule type" value="Genomic_DNA"/>
</dbReference>
<accession>A0A183UFD0</accession>
<name>A0A183UFD0_TOXCA</name>
<dbReference type="Proteomes" id="UP000050794">
    <property type="component" value="Unassembled WGS sequence"/>
</dbReference>
<evidence type="ECO:0000256" key="1">
    <source>
        <dbReference type="SAM" id="MobiDB-lite"/>
    </source>
</evidence>
<evidence type="ECO:0000313" key="2">
    <source>
        <dbReference type="EMBL" id="VDM38521.1"/>
    </source>
</evidence>
<protein>
    <submittedName>
        <fullName evidence="4">DUF3330 domain-containing protein</fullName>
    </submittedName>
</protein>
<dbReference type="WBParaSite" id="TCNE_0000720001-mRNA-1">
    <property type="protein sequence ID" value="TCNE_0000720001-mRNA-1"/>
    <property type="gene ID" value="TCNE_0000720001"/>
</dbReference>